<organism evidence="9 10">
    <name type="scientific">Sphingomonas carotinifaciens</name>
    <dbReference type="NCBI Taxonomy" id="1166323"/>
    <lineage>
        <taxon>Bacteria</taxon>
        <taxon>Pseudomonadati</taxon>
        <taxon>Pseudomonadota</taxon>
        <taxon>Alphaproteobacteria</taxon>
        <taxon>Sphingomonadales</taxon>
        <taxon>Sphingomonadaceae</taxon>
        <taxon>Sphingomonas</taxon>
    </lineage>
</organism>
<dbReference type="InterPro" id="IPR000620">
    <property type="entry name" value="EamA_dom"/>
</dbReference>
<evidence type="ECO:0000256" key="6">
    <source>
        <dbReference type="SAM" id="Phobius"/>
    </source>
</evidence>
<evidence type="ECO:0000256" key="3">
    <source>
        <dbReference type="ARBA" id="ARBA00022692"/>
    </source>
</evidence>
<feature type="domain" description="EamA" evidence="7">
    <location>
        <begin position="142"/>
        <end position="277"/>
    </location>
</feature>
<comment type="subcellular location">
    <subcellularLocation>
        <location evidence="1">Cell membrane</location>
        <topology evidence="1">Multi-pass membrane protein</topology>
    </subcellularLocation>
</comment>
<keyword evidence="5 6" id="KW-0472">Membrane</keyword>
<dbReference type="EMBL" id="WSUT01000005">
    <property type="protein sequence ID" value="MWC44902.1"/>
    <property type="molecule type" value="Genomic_DNA"/>
</dbReference>
<keyword evidence="4 6" id="KW-1133">Transmembrane helix</keyword>
<dbReference type="PANTHER" id="PTHR42920">
    <property type="entry name" value="OS03G0707200 PROTEIN-RELATED"/>
    <property type="match status" value="1"/>
</dbReference>
<dbReference type="Proteomes" id="UP000323502">
    <property type="component" value="Unassembled WGS sequence"/>
</dbReference>
<feature type="transmembrane region" description="Helical" evidence="6">
    <location>
        <begin position="34"/>
        <end position="51"/>
    </location>
</feature>
<protein>
    <submittedName>
        <fullName evidence="8">EamA family transporter</fullName>
    </submittedName>
    <submittedName>
        <fullName evidence="9">Threonine/homoserine efflux transporter RhtA</fullName>
    </submittedName>
</protein>
<dbReference type="Proteomes" id="UP000436801">
    <property type="component" value="Unassembled WGS sequence"/>
</dbReference>
<evidence type="ECO:0000259" key="7">
    <source>
        <dbReference type="Pfam" id="PF00892"/>
    </source>
</evidence>
<feature type="transmembrane region" description="Helical" evidence="6">
    <location>
        <begin position="260"/>
        <end position="279"/>
    </location>
</feature>
<evidence type="ECO:0000256" key="4">
    <source>
        <dbReference type="ARBA" id="ARBA00022989"/>
    </source>
</evidence>
<dbReference type="PANTHER" id="PTHR42920:SF5">
    <property type="entry name" value="EAMA DOMAIN-CONTAINING PROTEIN"/>
    <property type="match status" value="1"/>
</dbReference>
<keyword evidence="3 6" id="KW-0812">Transmembrane</keyword>
<dbReference type="RefSeq" id="WP_149683240.1">
    <property type="nucleotide sequence ID" value="NZ_FNBI01000008.1"/>
</dbReference>
<dbReference type="EMBL" id="FNBI01000008">
    <property type="protein sequence ID" value="SDF96625.1"/>
    <property type="molecule type" value="Genomic_DNA"/>
</dbReference>
<feature type="transmembrane region" description="Helical" evidence="6">
    <location>
        <begin position="139"/>
        <end position="160"/>
    </location>
</feature>
<dbReference type="AlphaFoldDB" id="A0A1G7QDU1"/>
<sequence length="297" mass="29644">MRAAFIALTLAGLFWGLGFPLGKLALREVAPAHMVLLRFAVASIASLPFALGSAEARALFRSPAVVAAGVLYGLAFIVQFEGLAGVTVTLAALLVGAMPALVAVAAWAMGERVSRASWMGVAGATLGAALIAGKPGGAGTPIGIALSLASLVVFLGWLILAKRAPATRSPLAVPAVTLVVALLAILPVALVLHGPPSLAIGTVAWSGIIGQGLLSTFFATAAWQYGAARVDSASAGVFINIEPLFGALVGITLFGDPAGLALIAGGVLIVSGSIVVVLGERPAIDAPATPPHGLFVD</sequence>
<feature type="transmembrane region" description="Helical" evidence="6">
    <location>
        <begin position="84"/>
        <end position="109"/>
    </location>
</feature>
<dbReference type="InterPro" id="IPR037185">
    <property type="entry name" value="EmrE-like"/>
</dbReference>
<keyword evidence="10" id="KW-1185">Reference proteome</keyword>
<evidence type="ECO:0000256" key="2">
    <source>
        <dbReference type="ARBA" id="ARBA00022475"/>
    </source>
</evidence>
<evidence type="ECO:0000313" key="10">
    <source>
        <dbReference type="Proteomes" id="UP000323502"/>
    </source>
</evidence>
<evidence type="ECO:0000256" key="5">
    <source>
        <dbReference type="ARBA" id="ARBA00023136"/>
    </source>
</evidence>
<accession>A0A1G7QDU1</accession>
<dbReference type="GO" id="GO:0005886">
    <property type="term" value="C:plasma membrane"/>
    <property type="evidence" value="ECO:0007669"/>
    <property type="project" value="UniProtKB-SubCell"/>
</dbReference>
<dbReference type="InterPro" id="IPR051258">
    <property type="entry name" value="Diverse_Substrate_Transporter"/>
</dbReference>
<dbReference type="Pfam" id="PF00892">
    <property type="entry name" value="EamA"/>
    <property type="match status" value="2"/>
</dbReference>
<feature type="transmembrane region" description="Helical" evidence="6">
    <location>
        <begin position="172"/>
        <end position="192"/>
    </location>
</feature>
<name>A0A1G7QDU1_9SPHN</name>
<feature type="transmembrane region" description="Helical" evidence="6">
    <location>
        <begin position="235"/>
        <end position="254"/>
    </location>
</feature>
<dbReference type="SUPFAM" id="SSF103481">
    <property type="entry name" value="Multidrug resistance efflux transporter EmrE"/>
    <property type="match status" value="2"/>
</dbReference>
<reference evidence="9 10" key="1">
    <citation type="submission" date="2016-10" db="EMBL/GenBank/DDBJ databases">
        <authorList>
            <person name="Varghese N."/>
            <person name="Submissions S."/>
        </authorList>
    </citation>
    <scope>NUCLEOTIDE SEQUENCE [LARGE SCALE GENOMIC DNA]</scope>
    <source>
        <strain evidence="9 10">S7-754</strain>
    </source>
</reference>
<proteinExistence type="predicted"/>
<reference evidence="8 11" key="2">
    <citation type="submission" date="2019-12" db="EMBL/GenBank/DDBJ databases">
        <authorList>
            <person name="Zheng J."/>
        </authorList>
    </citation>
    <scope>NUCLEOTIDE SEQUENCE [LARGE SCALE GENOMIC DNA]</scope>
    <source>
        <strain evidence="8 11">DSM 27347</strain>
    </source>
</reference>
<feature type="transmembrane region" description="Helical" evidence="6">
    <location>
        <begin position="116"/>
        <end position="133"/>
    </location>
</feature>
<evidence type="ECO:0000313" key="9">
    <source>
        <dbReference type="EMBL" id="SDF96625.1"/>
    </source>
</evidence>
<keyword evidence="2" id="KW-1003">Cell membrane</keyword>
<feature type="transmembrane region" description="Helical" evidence="6">
    <location>
        <begin position="58"/>
        <end position="78"/>
    </location>
</feature>
<evidence type="ECO:0000313" key="11">
    <source>
        <dbReference type="Proteomes" id="UP000436801"/>
    </source>
</evidence>
<evidence type="ECO:0000313" key="8">
    <source>
        <dbReference type="EMBL" id="MWC44902.1"/>
    </source>
</evidence>
<gene>
    <name evidence="8" type="ORF">GQR91_14860</name>
    <name evidence="9" type="ORF">SAMN05216557_10866</name>
</gene>
<feature type="transmembrane region" description="Helical" evidence="6">
    <location>
        <begin position="198"/>
        <end position="223"/>
    </location>
</feature>
<feature type="domain" description="EamA" evidence="7">
    <location>
        <begin position="5"/>
        <end position="132"/>
    </location>
</feature>
<dbReference type="OrthoDB" id="111528at2"/>
<evidence type="ECO:0000256" key="1">
    <source>
        <dbReference type="ARBA" id="ARBA00004651"/>
    </source>
</evidence>